<dbReference type="AlphaFoldDB" id="A0A4Z1NSR5"/>
<dbReference type="InterPro" id="IPR007174">
    <property type="entry name" value="Las1"/>
</dbReference>
<proteinExistence type="predicted"/>
<reference evidence="2 3" key="1">
    <citation type="submission" date="2019-04" db="EMBL/GenBank/DDBJ databases">
        <title>High contiguity whole genome sequence and gene annotation resource for two Venturia nashicola isolates.</title>
        <authorList>
            <person name="Prokchorchik M."/>
            <person name="Won K."/>
            <person name="Lee Y."/>
            <person name="Choi E.D."/>
            <person name="Segonzac C."/>
            <person name="Sohn K.H."/>
        </authorList>
    </citation>
    <scope>NUCLEOTIDE SEQUENCE [LARGE SCALE GENOMIC DNA]</scope>
    <source>
        <strain evidence="2 3">PRI2</strain>
    </source>
</reference>
<evidence type="ECO:0000313" key="2">
    <source>
        <dbReference type="EMBL" id="TID19092.1"/>
    </source>
</evidence>
<dbReference type="STRING" id="86259.A0A4Z1NSR5"/>
<dbReference type="GO" id="GO:0090730">
    <property type="term" value="C:Las1 complex"/>
    <property type="evidence" value="ECO:0007669"/>
    <property type="project" value="InterPro"/>
</dbReference>
<evidence type="ECO:0000256" key="1">
    <source>
        <dbReference type="SAM" id="MobiDB-lite"/>
    </source>
</evidence>
<gene>
    <name evidence="2" type="ORF">E6O75_ATG06213</name>
</gene>
<organism evidence="2 3">
    <name type="scientific">Venturia nashicola</name>
    <dbReference type="NCBI Taxonomy" id="86259"/>
    <lineage>
        <taxon>Eukaryota</taxon>
        <taxon>Fungi</taxon>
        <taxon>Dikarya</taxon>
        <taxon>Ascomycota</taxon>
        <taxon>Pezizomycotina</taxon>
        <taxon>Dothideomycetes</taxon>
        <taxon>Pleosporomycetidae</taxon>
        <taxon>Venturiales</taxon>
        <taxon>Venturiaceae</taxon>
        <taxon>Venturia</taxon>
    </lineage>
</organism>
<name>A0A4Z1NSR5_9PEZI</name>
<comment type="caution">
    <text evidence="2">The sequence shown here is derived from an EMBL/GenBank/DDBJ whole genome shotgun (WGS) entry which is preliminary data.</text>
</comment>
<dbReference type="GO" id="GO:0004519">
    <property type="term" value="F:endonuclease activity"/>
    <property type="evidence" value="ECO:0007669"/>
    <property type="project" value="InterPro"/>
</dbReference>
<dbReference type="Pfam" id="PF04031">
    <property type="entry name" value="Las1"/>
    <property type="match status" value="1"/>
</dbReference>
<accession>A0A4Z1NSR5</accession>
<keyword evidence="3" id="KW-1185">Reference proteome</keyword>
<protein>
    <submittedName>
        <fullName evidence="2">Las1-like protein</fullName>
    </submittedName>
</protein>
<feature type="region of interest" description="Disordered" evidence="1">
    <location>
        <begin position="357"/>
        <end position="395"/>
    </location>
</feature>
<feature type="compositionally biased region" description="Polar residues" evidence="1">
    <location>
        <begin position="370"/>
        <end position="380"/>
    </location>
</feature>
<sequence length="434" mass="50508">MPRPNIRPWRNQAELLSVRKLLYAETDAFRSQQLGVNIVNTWKRRCRVPHCIDFTAALVDARLQHNIEQQSTFTIRALYSTAFARFVTGTCDMGQNSAIKRSMYEMAEDKDMPETWVELRHEITHGQIPDLRVLEFSVDAALAWLWDKFWTNLDAPMEGNCEAQTDIRSVLRSFVASRKEEIKSSQPASRESCATTTRKLLRMCKNSERGMDKLISMLLEDKLMLRVPSQQRSARNMKPAYLIWDDLLQTIAAKRPSFYSTLTERLLNGITHDSVNTEDEIRRTALIQWLHHMTTTSSWQKYWRPSEELRSTILERCITHPDSWSKRLARALLDGSDNNDFQEQWEPYFETSFLDVDSEDHEAPPPRYDLSNNSANNVNHKPNMPSMPEEPRKHPSDIKDMVSIHKADKGWRLWEGAWLPKPIGFPHSHQAEIQ</sequence>
<dbReference type="PANTHER" id="PTHR15002:SF0">
    <property type="entry name" value="RIBOSOMAL BIOGENESIS PROTEIN LAS1L"/>
    <property type="match status" value="1"/>
</dbReference>
<dbReference type="GO" id="GO:0000460">
    <property type="term" value="P:maturation of 5.8S rRNA"/>
    <property type="evidence" value="ECO:0007669"/>
    <property type="project" value="TreeGrafter"/>
</dbReference>
<evidence type="ECO:0000313" key="3">
    <source>
        <dbReference type="Proteomes" id="UP000298493"/>
    </source>
</evidence>
<dbReference type="PANTHER" id="PTHR15002">
    <property type="entry name" value="RIBOSOMAL BIOGENESIS PROTEIN LAS1L"/>
    <property type="match status" value="1"/>
</dbReference>
<dbReference type="EMBL" id="SNSC02000013">
    <property type="protein sequence ID" value="TID19092.1"/>
    <property type="molecule type" value="Genomic_DNA"/>
</dbReference>
<dbReference type="Proteomes" id="UP000298493">
    <property type="component" value="Unassembled WGS sequence"/>
</dbReference>
<dbReference type="OrthoDB" id="10263222at2759"/>
<dbReference type="GO" id="GO:0030687">
    <property type="term" value="C:preribosome, large subunit precursor"/>
    <property type="evidence" value="ECO:0007669"/>
    <property type="project" value="TreeGrafter"/>
</dbReference>
<dbReference type="GO" id="GO:0000470">
    <property type="term" value="P:maturation of LSU-rRNA"/>
    <property type="evidence" value="ECO:0007669"/>
    <property type="project" value="TreeGrafter"/>
</dbReference>